<keyword evidence="3" id="KW-1185">Reference proteome</keyword>
<dbReference type="Pfam" id="PF07157">
    <property type="entry name" value="DNA_circ_N"/>
    <property type="match status" value="1"/>
</dbReference>
<accession>A0ABX0KDY8</accession>
<proteinExistence type="predicted"/>
<comment type="caution">
    <text evidence="2">The sequence shown here is derived from an EMBL/GenBank/DDBJ whole genome shotgun (WGS) entry which is preliminary data.</text>
</comment>
<sequence length="472" mass="47448">MSGFLGALSSIGSLAQGEGAAVLSSAGGVSGLLASPFGSILSTASWRGVTFFMPSSQSSAGRRLVQLLFPGSDTWRVQDFGKAPQTIRIRGLIIGDDYVIRAKRMAAALEKSGPATLIHPWFGTVQARLLEPASISFSDGEIRLARFEATFLREQAASTSGGLFSQIASTIDSVLTSADDLVDQATMVVQSVLSPLNVGLALAGAAQGVVSQVSGVWDALVGSSPVAVQAAALSGQTALAAGVTAPTTNADTSWADSVTEVLSDVPSSIANAAIPTDTSAVAASVAVVGDVSDDVDVTTAVTLLLTAAVQIGAAGTAAAASSVVPGNVLALSLAARVLTVSQAMAAQTAQVYASQPDALTARDTMLAALAGVEADLDAAMSVATVPLMALGFSVQNARTQVTADISAQLGRLPALVTVTTGCPVNAWAVAYAVAGDTPSDVASIWDDLVTRNDLIHPALAGPGDVMVLEPSS</sequence>
<organism evidence="2 3">
    <name type="scientific">Acetobacter fallax</name>
    <dbReference type="NCBI Taxonomy" id="1737473"/>
    <lineage>
        <taxon>Bacteria</taxon>
        <taxon>Pseudomonadati</taxon>
        <taxon>Pseudomonadota</taxon>
        <taxon>Alphaproteobacteria</taxon>
        <taxon>Acetobacterales</taxon>
        <taxon>Acetobacteraceae</taxon>
        <taxon>Acetobacter</taxon>
    </lineage>
</organism>
<gene>
    <name evidence="2" type="ORF">GOB84_12310</name>
</gene>
<evidence type="ECO:0000313" key="2">
    <source>
        <dbReference type="EMBL" id="NHO33333.1"/>
    </source>
</evidence>
<feature type="domain" description="DNA circulation N-terminal" evidence="1">
    <location>
        <begin position="42"/>
        <end position="126"/>
    </location>
</feature>
<name>A0ABX0KDY8_9PROT</name>
<protein>
    <recommendedName>
        <fullName evidence="1">DNA circulation N-terminal domain-containing protein</fullName>
    </recommendedName>
</protein>
<evidence type="ECO:0000313" key="3">
    <source>
        <dbReference type="Proteomes" id="UP000615326"/>
    </source>
</evidence>
<dbReference type="EMBL" id="WOSW01000025">
    <property type="protein sequence ID" value="NHO33333.1"/>
    <property type="molecule type" value="Genomic_DNA"/>
</dbReference>
<dbReference type="InterPro" id="IPR009826">
    <property type="entry name" value="DNA_circ_N"/>
</dbReference>
<evidence type="ECO:0000259" key="1">
    <source>
        <dbReference type="Pfam" id="PF07157"/>
    </source>
</evidence>
<dbReference type="RefSeq" id="WP_173577854.1">
    <property type="nucleotide sequence ID" value="NZ_WOSW01000025.1"/>
</dbReference>
<reference evidence="2 3" key="1">
    <citation type="journal article" date="2020" name="Int. J. Syst. Evol. Microbiol.">
        <title>Novel acetic acid bacteria from cider fermentations: Acetobacter conturbans sp. nov. and Acetobacter fallax sp. nov.</title>
        <authorList>
            <person name="Sombolestani A.S."/>
            <person name="Cleenwerck I."/>
            <person name="Cnockaert M."/>
            <person name="Borremans W."/>
            <person name="Wieme A.D."/>
            <person name="De Vuyst L."/>
            <person name="Vandamme P."/>
        </authorList>
    </citation>
    <scope>NUCLEOTIDE SEQUENCE [LARGE SCALE GENOMIC DNA]</scope>
    <source>
        <strain evidence="2 3">LMG 1637</strain>
    </source>
</reference>
<dbReference type="Proteomes" id="UP000615326">
    <property type="component" value="Unassembled WGS sequence"/>
</dbReference>